<evidence type="ECO:0000313" key="2">
    <source>
        <dbReference type="EMBL" id="MFI2319548.1"/>
    </source>
</evidence>
<keyword evidence="3" id="KW-1185">Reference proteome</keyword>
<protein>
    <submittedName>
        <fullName evidence="2">Uncharacterized protein</fullName>
    </submittedName>
</protein>
<evidence type="ECO:0000313" key="3">
    <source>
        <dbReference type="Proteomes" id="UP001611450"/>
    </source>
</evidence>
<accession>A0ABW7W979</accession>
<dbReference type="RefSeq" id="WP_396945678.1">
    <property type="nucleotide sequence ID" value="NZ_JBIRXV010000001.1"/>
</dbReference>
<reference evidence="2 3" key="1">
    <citation type="submission" date="2024-10" db="EMBL/GenBank/DDBJ databases">
        <title>The Natural Products Discovery Center: Release of the First 8490 Sequenced Strains for Exploring Actinobacteria Biosynthetic Diversity.</title>
        <authorList>
            <person name="Kalkreuter E."/>
            <person name="Kautsar S.A."/>
            <person name="Yang D."/>
            <person name="Bader C.D."/>
            <person name="Teijaro C.N."/>
            <person name="Fluegel L."/>
            <person name="Davis C.M."/>
            <person name="Simpson J.R."/>
            <person name="Lauterbach L."/>
            <person name="Steele A.D."/>
            <person name="Gui C."/>
            <person name="Meng S."/>
            <person name="Li G."/>
            <person name="Viehrig K."/>
            <person name="Ye F."/>
            <person name="Su P."/>
            <person name="Kiefer A.F."/>
            <person name="Nichols A."/>
            <person name="Cepeda A.J."/>
            <person name="Yan W."/>
            <person name="Fan B."/>
            <person name="Jiang Y."/>
            <person name="Adhikari A."/>
            <person name="Zheng C.-J."/>
            <person name="Schuster L."/>
            <person name="Cowan T.M."/>
            <person name="Smanski M.J."/>
            <person name="Chevrette M.G."/>
            <person name="De Carvalho L.P.S."/>
            <person name="Shen B."/>
        </authorList>
    </citation>
    <scope>NUCLEOTIDE SEQUENCE [LARGE SCALE GENOMIC DNA]</scope>
    <source>
        <strain evidence="2 3">NPDC019626</strain>
    </source>
</reference>
<organism evidence="2 3">
    <name type="scientific">Nocardia beijingensis</name>
    <dbReference type="NCBI Taxonomy" id="95162"/>
    <lineage>
        <taxon>Bacteria</taxon>
        <taxon>Bacillati</taxon>
        <taxon>Actinomycetota</taxon>
        <taxon>Actinomycetes</taxon>
        <taxon>Mycobacteriales</taxon>
        <taxon>Nocardiaceae</taxon>
        <taxon>Nocardia</taxon>
    </lineage>
</organism>
<evidence type="ECO:0000256" key="1">
    <source>
        <dbReference type="SAM" id="MobiDB-lite"/>
    </source>
</evidence>
<gene>
    <name evidence="2" type="ORF">ACH47G_03600</name>
</gene>
<proteinExistence type="predicted"/>
<dbReference type="EMBL" id="JBIRXV010000001">
    <property type="protein sequence ID" value="MFI2319548.1"/>
    <property type="molecule type" value="Genomic_DNA"/>
</dbReference>
<name>A0ABW7W979_9NOCA</name>
<dbReference type="Proteomes" id="UP001611450">
    <property type="component" value="Unassembled WGS sequence"/>
</dbReference>
<feature type="region of interest" description="Disordered" evidence="1">
    <location>
        <begin position="73"/>
        <end position="95"/>
    </location>
</feature>
<comment type="caution">
    <text evidence="2">The sequence shown here is derived from an EMBL/GenBank/DDBJ whole genome shotgun (WGS) entry which is preliminary data.</text>
</comment>
<sequence length="95" mass="9677">MAFDDVSIDRCSHRGAWQAWTVAAVAVAAAATIACGPAAAEPSGNTPDVPVEVPIPGGFRGFSEILRFVPPAPPVPQMPLGRPVPHRGGATGHAT</sequence>